<protein>
    <recommendedName>
        <fullName evidence="4">CCHC-type domain-containing protein</fullName>
    </recommendedName>
</protein>
<dbReference type="Proteomes" id="UP000835052">
    <property type="component" value="Unassembled WGS sequence"/>
</dbReference>
<dbReference type="PANTHER" id="PTHR31524:SF2">
    <property type="entry name" value="PROTEIN CBG10426"/>
    <property type="match status" value="1"/>
</dbReference>
<accession>A0A8S1HZ68</accession>
<keyword evidence="2" id="KW-0175">Coiled coil</keyword>
<name>A0A8S1HZ68_9PELO</name>
<gene>
    <name evidence="5" type="ORF">CAUJ_LOCUS16170</name>
</gene>
<dbReference type="SUPFAM" id="SSF161008">
    <property type="entry name" value="Viral glycoprotein ectodomain-like"/>
    <property type="match status" value="1"/>
</dbReference>
<dbReference type="InterPro" id="IPR001878">
    <property type="entry name" value="Znf_CCHC"/>
</dbReference>
<sequence length="1465" mass="162539">MEEPVPTDFTRPLRLNTQSALGRRQDSEPATIFDLKALKLAIVRDLVVTHQVVQKIAEAQDARISALEKSSEEDSSDGSTVRSGSGGTPDPASRSTTPDPASRSSSPTRASTPPVNQTFAFPTATQQITVAAPPQHLSLVQGTPRPPRINVLSAADLRNRGALPVFRGNPHEDFNTFIRAFEDVANATDPGLADDVKKAHLLTYLADNARDKAEELLTSSPPPDFKELKESLRNAFQDPLRVELARQQLRSCTQLPMESVEDFSARVKKLARAAFGQQGRSTVNEKCLEAFVDGLKYDLKFHVKSSFPKDFQSAESAALRYEMWFQEAVRANIINPGMMPTTIMQRPQESRPPTGPANQARCFYCDKPGHFVRDCRSKARDQAAGRGRRGYSNRGNFQNQQGPPPQQHDPIMNHQMTQPNDARQFVQNWNGAPNVQACQAEETRNQVEEQAEIIRLQQARIEALLQRNNELTQNVTSAGAQEESRINVAAPQQRQGNRTSVGSNLRLGFILICFLFTPALAINPLICLPHAPRSYFLLPPRIECSRLAGSDSSAVKRVSLTVWRPNIIEYESSATLCKIIQRTTIFSVNFFGARSETSFSKQLTVSLSDCQIMMNHKRCAHGELFFSNGIFQTNNPHAVPWPTPPYWPFAEEKTFVSTNCIMLNTKVISHFDESTPSSPAGQMTACSYRDGFCNQREGAAFIWRPNPNQACRFVKFKVLSGFLSKNIWLGDEKEFALSFNASSLKVQDCGNTLILTDQGFAISPILRRKRDSEPALSNLTNFVSSNQLAAQLLAVQKDIIATMYTWVSHNLVSWCASLNAIAASSSAAAANNPTLVARQLLNRTDISARYLGNRLLAVQACTRIPKASFNLEKFIDQCYSKPSIRVSMPNNSSFLTFFDPVTDIVTSRAHPVPCSLVNNFEFVHGKSLVRFNPFTLESEEVEDFRPRSFPVEANTPAPEEDMLPTIFHNMVIGSLSETIQPTHYNEIWLALEGSPEALTRMVSAHDDPKEGHLVEVMKYISFWERTKLIWDTVFYIWTILVCLAVTAYAVVVAKEDSDASLPQINKQDIEFDYAHLFAETPKKKRSPRVNTVQACSTYFTAQIPVKINRVNALALIDTGAGLTISSAELCPLMGIASLSPTSTNNAIGLGGNAVQIVGKAEVEIQIGSLRFTQTTHFTKTRCTPGGASSYDIILGNDFLSKLPKFHLDYKKGSFHVGNERLPLGSYVSVSTISPSSEIPIKVKKHTVIPAQSEAFVECAAPVVDPAGEAVLVSQANKISDLDLLVAPALFSTGAVKLLISNPTNEPKTLFQNTTAAYACPTTTRATTAPGDETFSTIPETTEEEAETEEVESDKIEEPTEERAQKVFEADVRFEHWFKPREPLHRPSHRRAAAGARFWVRIQTTMPAEPKNWSKEEKTQRRNPETPKMFLKPQSSPKETNYEESVPHYPHSYAAAVATYNRASEL</sequence>
<evidence type="ECO:0000256" key="3">
    <source>
        <dbReference type="SAM" id="MobiDB-lite"/>
    </source>
</evidence>
<feature type="region of interest" description="Disordered" evidence="3">
    <location>
        <begin position="1"/>
        <end position="26"/>
    </location>
</feature>
<feature type="domain" description="CCHC-type" evidence="4">
    <location>
        <begin position="361"/>
        <end position="377"/>
    </location>
</feature>
<dbReference type="Pfam" id="PF00098">
    <property type="entry name" value="zf-CCHC"/>
    <property type="match status" value="1"/>
</dbReference>
<dbReference type="Pfam" id="PF24664">
    <property type="entry name" value="Monjiviricetes_fusion"/>
    <property type="match status" value="1"/>
</dbReference>
<feature type="compositionally biased region" description="Low complexity" evidence="3">
    <location>
        <begin position="93"/>
        <end position="114"/>
    </location>
</feature>
<evidence type="ECO:0000313" key="6">
    <source>
        <dbReference type="Proteomes" id="UP000835052"/>
    </source>
</evidence>
<dbReference type="Gene3D" id="2.40.70.10">
    <property type="entry name" value="Acid Proteases"/>
    <property type="match status" value="1"/>
</dbReference>
<keyword evidence="1" id="KW-0479">Metal-binding</keyword>
<feature type="region of interest" description="Disordered" evidence="3">
    <location>
        <begin position="67"/>
        <end position="117"/>
    </location>
</feature>
<evidence type="ECO:0000313" key="5">
    <source>
        <dbReference type="EMBL" id="CAD6200273.1"/>
    </source>
</evidence>
<dbReference type="OrthoDB" id="5869299at2759"/>
<reference evidence="5" key="1">
    <citation type="submission" date="2020-10" db="EMBL/GenBank/DDBJ databases">
        <authorList>
            <person name="Kikuchi T."/>
        </authorList>
    </citation>
    <scope>NUCLEOTIDE SEQUENCE</scope>
    <source>
        <strain evidence="5">NKZ352</strain>
    </source>
</reference>
<dbReference type="SUPFAM" id="SSF50630">
    <property type="entry name" value="Acid proteases"/>
    <property type="match status" value="1"/>
</dbReference>
<dbReference type="EMBL" id="CAJGYM010000283">
    <property type="protein sequence ID" value="CAD6200273.1"/>
    <property type="molecule type" value="Genomic_DNA"/>
</dbReference>
<dbReference type="InterPro" id="IPR005162">
    <property type="entry name" value="Retrotrans_gag_dom"/>
</dbReference>
<dbReference type="GO" id="GO:0019899">
    <property type="term" value="F:enzyme binding"/>
    <property type="evidence" value="ECO:0007669"/>
    <property type="project" value="UniProtKB-ARBA"/>
</dbReference>
<feature type="compositionally biased region" description="Acidic residues" evidence="3">
    <location>
        <begin position="1340"/>
        <end position="1351"/>
    </location>
</feature>
<evidence type="ECO:0000256" key="2">
    <source>
        <dbReference type="SAM" id="Coils"/>
    </source>
</evidence>
<dbReference type="Pfam" id="PF03732">
    <property type="entry name" value="Retrotrans_gag"/>
    <property type="match status" value="1"/>
</dbReference>
<keyword evidence="1" id="KW-0862">Zinc</keyword>
<feature type="coiled-coil region" evidence="2">
    <location>
        <begin position="440"/>
        <end position="481"/>
    </location>
</feature>
<feature type="region of interest" description="Disordered" evidence="3">
    <location>
        <begin position="378"/>
        <end position="415"/>
    </location>
</feature>
<proteinExistence type="predicted"/>
<keyword evidence="1" id="KW-0863">Zinc-finger</keyword>
<dbReference type="GO" id="GO:0003676">
    <property type="term" value="F:nucleic acid binding"/>
    <property type="evidence" value="ECO:0007669"/>
    <property type="project" value="InterPro"/>
</dbReference>
<dbReference type="PANTHER" id="PTHR31524">
    <property type="match status" value="1"/>
</dbReference>
<organism evidence="5 6">
    <name type="scientific">Caenorhabditis auriculariae</name>
    <dbReference type="NCBI Taxonomy" id="2777116"/>
    <lineage>
        <taxon>Eukaryota</taxon>
        <taxon>Metazoa</taxon>
        <taxon>Ecdysozoa</taxon>
        <taxon>Nematoda</taxon>
        <taxon>Chromadorea</taxon>
        <taxon>Rhabditida</taxon>
        <taxon>Rhabditina</taxon>
        <taxon>Rhabditomorpha</taxon>
        <taxon>Rhabditoidea</taxon>
        <taxon>Rhabditidae</taxon>
        <taxon>Peloderinae</taxon>
        <taxon>Caenorhabditis</taxon>
    </lineage>
</organism>
<evidence type="ECO:0000259" key="4">
    <source>
        <dbReference type="PROSITE" id="PS50158"/>
    </source>
</evidence>
<feature type="region of interest" description="Disordered" evidence="3">
    <location>
        <begin position="1323"/>
        <end position="1358"/>
    </location>
</feature>
<dbReference type="InterPro" id="IPR021109">
    <property type="entry name" value="Peptidase_aspartic_dom_sf"/>
</dbReference>
<feature type="compositionally biased region" description="Low complexity" evidence="3">
    <location>
        <begin position="392"/>
        <end position="401"/>
    </location>
</feature>
<dbReference type="SMART" id="SM00343">
    <property type="entry name" value="ZnF_C2HC"/>
    <property type="match status" value="1"/>
</dbReference>
<keyword evidence="6" id="KW-1185">Reference proteome</keyword>
<comment type="caution">
    <text evidence="5">The sequence shown here is derived from an EMBL/GenBank/DDBJ whole genome shotgun (WGS) entry which is preliminary data.</text>
</comment>
<evidence type="ECO:0000256" key="1">
    <source>
        <dbReference type="PROSITE-ProRule" id="PRU00047"/>
    </source>
</evidence>
<feature type="compositionally biased region" description="Basic and acidic residues" evidence="3">
    <location>
        <begin position="1411"/>
        <end position="1424"/>
    </location>
</feature>
<dbReference type="CDD" id="cd00303">
    <property type="entry name" value="retropepsin_like"/>
    <property type="match status" value="1"/>
</dbReference>
<feature type="region of interest" description="Disordered" evidence="3">
    <location>
        <begin position="1408"/>
        <end position="1446"/>
    </location>
</feature>
<dbReference type="Gene3D" id="4.10.60.10">
    <property type="entry name" value="Zinc finger, CCHC-type"/>
    <property type="match status" value="1"/>
</dbReference>
<dbReference type="PROSITE" id="PS50158">
    <property type="entry name" value="ZF_CCHC"/>
    <property type="match status" value="1"/>
</dbReference>
<dbReference type="GO" id="GO:0008270">
    <property type="term" value="F:zinc ion binding"/>
    <property type="evidence" value="ECO:0007669"/>
    <property type="project" value="UniProtKB-KW"/>
</dbReference>
<dbReference type="InterPro" id="IPR036875">
    <property type="entry name" value="Znf_CCHC_sf"/>
</dbReference>
<dbReference type="GO" id="GO:0005737">
    <property type="term" value="C:cytoplasm"/>
    <property type="evidence" value="ECO:0007669"/>
    <property type="project" value="UniProtKB-ARBA"/>
</dbReference>
<dbReference type="SUPFAM" id="SSF57756">
    <property type="entry name" value="Retrovirus zinc finger-like domains"/>
    <property type="match status" value="1"/>
</dbReference>